<evidence type="ECO:0000313" key="5">
    <source>
        <dbReference type="EMBL" id="TCU60240.1"/>
    </source>
</evidence>
<dbReference type="GO" id="GO:0000166">
    <property type="term" value="F:nucleotide binding"/>
    <property type="evidence" value="ECO:0007669"/>
    <property type="project" value="InterPro"/>
</dbReference>
<evidence type="ECO:0000259" key="3">
    <source>
        <dbReference type="Pfam" id="PF01408"/>
    </source>
</evidence>
<dbReference type="PANTHER" id="PTHR22604:SF105">
    <property type="entry name" value="TRANS-1,2-DIHYDROBENZENE-1,2-DIOL DEHYDROGENASE"/>
    <property type="match status" value="1"/>
</dbReference>
<dbReference type="PANTHER" id="PTHR22604">
    <property type="entry name" value="OXIDOREDUCTASES"/>
    <property type="match status" value="1"/>
</dbReference>
<proteinExistence type="inferred from homology"/>
<protein>
    <submittedName>
        <fullName evidence="5">Putative dehydrogenase</fullName>
    </submittedName>
</protein>
<comment type="similarity">
    <text evidence="1">Belongs to the Gfo/Idh/MocA family.</text>
</comment>
<keyword evidence="2" id="KW-0560">Oxidoreductase</keyword>
<organism evidence="5 6">
    <name type="scientific">Longicatena caecimuris</name>
    <dbReference type="NCBI Taxonomy" id="1796635"/>
    <lineage>
        <taxon>Bacteria</taxon>
        <taxon>Bacillati</taxon>
        <taxon>Bacillota</taxon>
        <taxon>Erysipelotrichia</taxon>
        <taxon>Erysipelotrichales</taxon>
        <taxon>Erysipelotrichaceae</taxon>
        <taxon>Longicatena</taxon>
    </lineage>
</organism>
<dbReference type="Gene3D" id="3.40.50.720">
    <property type="entry name" value="NAD(P)-binding Rossmann-like Domain"/>
    <property type="match status" value="1"/>
</dbReference>
<dbReference type="InterPro" id="IPR050984">
    <property type="entry name" value="Gfo/Idh/MocA_domain"/>
</dbReference>
<dbReference type="Proteomes" id="UP000295773">
    <property type="component" value="Unassembled WGS sequence"/>
</dbReference>
<comment type="caution">
    <text evidence="5">The sequence shown here is derived from an EMBL/GenBank/DDBJ whole genome shotgun (WGS) entry which is preliminary data.</text>
</comment>
<feature type="domain" description="Gfo/Idh/MocA-like oxidoreductase N-terminal" evidence="3">
    <location>
        <begin position="1"/>
        <end position="116"/>
    </location>
</feature>
<evidence type="ECO:0000259" key="4">
    <source>
        <dbReference type="Pfam" id="PF22725"/>
    </source>
</evidence>
<dbReference type="InterPro" id="IPR055170">
    <property type="entry name" value="GFO_IDH_MocA-like_dom"/>
</dbReference>
<dbReference type="InterPro" id="IPR000683">
    <property type="entry name" value="Gfo/Idh/MocA-like_OxRdtase_N"/>
</dbReference>
<sequence>MNWGILGQGVIAHQMAQALLQEHGTIYAVAGRHPKKVEAFAKQYTIAHAYTIDEVMQDEHVDIVYIATPHSNHFEYIMQALQHHKHVLCEKAITVNAQQLEEAMAFAKKHQLILMEAMTIFHMPIMKKAKERIESGKLGKLKMLQINFGSCKEYDITNRFFAKELAGGALLDIGTYAISLARYFLHAQPHIIKTDMLPFETGVDEMSGIILRNKEDEMATITLTMRAKLPKRAVIAGELGYLELCEYPRGDKATWKMTQDGHEEMMKDGESALALCYEIRDMEEAVRTGQNETLQLSYDVTKLLWEVRKQWGMIYPFE</sequence>
<name>A0A4R3TF81_9FIRM</name>
<dbReference type="GO" id="GO:0016491">
    <property type="term" value="F:oxidoreductase activity"/>
    <property type="evidence" value="ECO:0007669"/>
    <property type="project" value="UniProtKB-KW"/>
</dbReference>
<dbReference type="RefSeq" id="WP_132224612.1">
    <property type="nucleotide sequence ID" value="NZ_JANKBG010000008.1"/>
</dbReference>
<keyword evidence="6" id="KW-1185">Reference proteome</keyword>
<dbReference type="SUPFAM" id="SSF51735">
    <property type="entry name" value="NAD(P)-binding Rossmann-fold domains"/>
    <property type="match status" value="1"/>
</dbReference>
<dbReference type="InterPro" id="IPR036291">
    <property type="entry name" value="NAD(P)-bd_dom_sf"/>
</dbReference>
<dbReference type="Pfam" id="PF22725">
    <property type="entry name" value="GFO_IDH_MocA_C3"/>
    <property type="match status" value="1"/>
</dbReference>
<evidence type="ECO:0000313" key="6">
    <source>
        <dbReference type="Proteomes" id="UP000295773"/>
    </source>
</evidence>
<evidence type="ECO:0000256" key="1">
    <source>
        <dbReference type="ARBA" id="ARBA00010928"/>
    </source>
</evidence>
<dbReference type="EMBL" id="SMBP01000008">
    <property type="protein sequence ID" value="TCU60240.1"/>
    <property type="molecule type" value="Genomic_DNA"/>
</dbReference>
<dbReference type="AlphaFoldDB" id="A0A4R3TF81"/>
<dbReference type="Gene3D" id="3.30.360.10">
    <property type="entry name" value="Dihydrodipicolinate Reductase, domain 2"/>
    <property type="match status" value="1"/>
</dbReference>
<dbReference type="SUPFAM" id="SSF55347">
    <property type="entry name" value="Glyceraldehyde-3-phosphate dehydrogenase-like, C-terminal domain"/>
    <property type="match status" value="1"/>
</dbReference>
<accession>A0A4R3TF81</accession>
<gene>
    <name evidence="5" type="ORF">EDD61_10899</name>
</gene>
<feature type="domain" description="GFO/IDH/MocA-like oxidoreductase" evidence="4">
    <location>
        <begin position="127"/>
        <end position="242"/>
    </location>
</feature>
<dbReference type="Pfam" id="PF01408">
    <property type="entry name" value="GFO_IDH_MocA"/>
    <property type="match status" value="1"/>
</dbReference>
<reference evidence="5 6" key="1">
    <citation type="submission" date="2019-03" db="EMBL/GenBank/DDBJ databases">
        <title>Genomic Encyclopedia of Type Strains, Phase IV (KMG-IV): sequencing the most valuable type-strain genomes for metagenomic binning, comparative biology and taxonomic classification.</title>
        <authorList>
            <person name="Goeker M."/>
        </authorList>
    </citation>
    <scope>NUCLEOTIDE SEQUENCE [LARGE SCALE GENOMIC DNA]</scope>
    <source>
        <strain evidence="5 6">DSM 29481</strain>
    </source>
</reference>
<evidence type="ECO:0000256" key="2">
    <source>
        <dbReference type="ARBA" id="ARBA00023002"/>
    </source>
</evidence>